<keyword evidence="3" id="KW-1185">Reference proteome</keyword>
<evidence type="ECO:0000313" key="2">
    <source>
        <dbReference type="EMBL" id="KAK0458722.1"/>
    </source>
</evidence>
<feature type="compositionally biased region" description="Polar residues" evidence="1">
    <location>
        <begin position="420"/>
        <end position="433"/>
    </location>
</feature>
<dbReference type="EMBL" id="JAUEPS010000016">
    <property type="protein sequence ID" value="KAK0458722.1"/>
    <property type="molecule type" value="Genomic_DNA"/>
</dbReference>
<accession>A0AA39KCN0</accession>
<dbReference type="GeneID" id="85362728"/>
<proteinExistence type="predicted"/>
<dbReference type="RefSeq" id="XP_060330972.1">
    <property type="nucleotide sequence ID" value="XM_060479180.1"/>
</dbReference>
<evidence type="ECO:0000313" key="3">
    <source>
        <dbReference type="Proteomes" id="UP001175211"/>
    </source>
</evidence>
<feature type="compositionally biased region" description="Basic and acidic residues" evidence="1">
    <location>
        <begin position="311"/>
        <end position="321"/>
    </location>
</feature>
<feature type="compositionally biased region" description="Low complexity" evidence="1">
    <location>
        <begin position="365"/>
        <end position="382"/>
    </location>
</feature>
<gene>
    <name evidence="2" type="ORF">EV420DRAFT_1678670</name>
</gene>
<sequence>MARKSTPQPLDAPRKKPGPKPWATPDQWDHLEGGIPGYRCAQGTKGKKAAIDNFIEDFMPTWWEKFPLEGDRTAEGDRKRIKQWFQNHGSIKKAATGIHIRDIFPKQRSRALKPVELYSHKYYKSRVKPFVDEKKKGATTQGEVLNIVKETTREMFVSEPEEIRQEILTEAKEQPPLVPAKDGIMTPEMYAAAIKVAPGQIKLFTKALADATGCGVLLIFGGPDPWEPRGKIATYGFHAGEDQQGRTFGQVFPKFRETYLSPFTRFLKTVFPPDVRAARVLGGNTTITQNSEGGVQGSEDIDVDNDAGAAAEKEEGIRRNELPPSEGGQIDAGESPSNAEKQPEEPNPEDNNRSGQTGMAVHDVPSAPSTPTQSSPLPASPTNSVGISPILQVPASPRSELPDSNPTGTISKDIAPPASPTNSGEGSPISQAPASLHSEALGLDLTGVIAKDVADKPVMQVEGSNESNPVNCTVKRPRSWPSHAPVLDGLVTTREKRARTGPAPKEILTLAERVRRGNGLGGMEKEVTVAPKSKRGRGRKNVLA</sequence>
<feature type="region of interest" description="Disordered" evidence="1">
    <location>
        <begin position="310"/>
        <end position="438"/>
    </location>
</feature>
<protein>
    <submittedName>
        <fullName evidence="2">Uncharacterized protein</fullName>
    </submittedName>
</protein>
<feature type="compositionally biased region" description="Polar residues" evidence="1">
    <location>
        <begin position="462"/>
        <end position="471"/>
    </location>
</feature>
<feature type="region of interest" description="Disordered" evidence="1">
    <location>
        <begin position="460"/>
        <end position="486"/>
    </location>
</feature>
<dbReference type="AlphaFoldDB" id="A0AA39KCN0"/>
<organism evidence="2 3">
    <name type="scientific">Armillaria tabescens</name>
    <name type="common">Ringless honey mushroom</name>
    <name type="synonym">Agaricus tabescens</name>
    <dbReference type="NCBI Taxonomy" id="1929756"/>
    <lineage>
        <taxon>Eukaryota</taxon>
        <taxon>Fungi</taxon>
        <taxon>Dikarya</taxon>
        <taxon>Basidiomycota</taxon>
        <taxon>Agaricomycotina</taxon>
        <taxon>Agaricomycetes</taxon>
        <taxon>Agaricomycetidae</taxon>
        <taxon>Agaricales</taxon>
        <taxon>Marasmiineae</taxon>
        <taxon>Physalacriaceae</taxon>
        <taxon>Desarmillaria</taxon>
    </lineage>
</organism>
<dbReference type="Proteomes" id="UP001175211">
    <property type="component" value="Unassembled WGS sequence"/>
</dbReference>
<comment type="caution">
    <text evidence="2">The sequence shown here is derived from an EMBL/GenBank/DDBJ whole genome shotgun (WGS) entry which is preliminary data.</text>
</comment>
<evidence type="ECO:0000256" key="1">
    <source>
        <dbReference type="SAM" id="MobiDB-lite"/>
    </source>
</evidence>
<reference evidence="2" key="1">
    <citation type="submission" date="2023-06" db="EMBL/GenBank/DDBJ databases">
        <authorList>
            <consortium name="Lawrence Berkeley National Laboratory"/>
            <person name="Ahrendt S."/>
            <person name="Sahu N."/>
            <person name="Indic B."/>
            <person name="Wong-Bajracharya J."/>
            <person name="Merenyi Z."/>
            <person name="Ke H.-M."/>
            <person name="Monk M."/>
            <person name="Kocsube S."/>
            <person name="Drula E."/>
            <person name="Lipzen A."/>
            <person name="Balint B."/>
            <person name="Henrissat B."/>
            <person name="Andreopoulos B."/>
            <person name="Martin F.M."/>
            <person name="Harder C.B."/>
            <person name="Rigling D."/>
            <person name="Ford K.L."/>
            <person name="Foster G.D."/>
            <person name="Pangilinan J."/>
            <person name="Papanicolaou A."/>
            <person name="Barry K."/>
            <person name="LaButti K."/>
            <person name="Viragh M."/>
            <person name="Koriabine M."/>
            <person name="Yan M."/>
            <person name="Riley R."/>
            <person name="Champramary S."/>
            <person name="Plett K.L."/>
            <person name="Tsai I.J."/>
            <person name="Slot J."/>
            <person name="Sipos G."/>
            <person name="Plett J."/>
            <person name="Nagy L.G."/>
            <person name="Grigoriev I.V."/>
        </authorList>
    </citation>
    <scope>NUCLEOTIDE SEQUENCE</scope>
    <source>
        <strain evidence="2">CCBAS 213</strain>
    </source>
</reference>
<name>A0AA39KCN0_ARMTA</name>
<feature type="region of interest" description="Disordered" evidence="1">
    <location>
        <begin position="1"/>
        <end position="28"/>
    </location>
</feature>